<evidence type="ECO:0000313" key="5">
    <source>
        <dbReference type="EMBL" id="KGE03780.1"/>
    </source>
</evidence>
<gene>
    <name evidence="5" type="ORF">HRUBRA_01628</name>
</gene>
<dbReference type="HOGENOM" id="CLU_041102_0_0_6"/>
<proteinExistence type="inferred from homology"/>
<dbReference type="EMBL" id="AUVB01000047">
    <property type="protein sequence ID" value="KGE03780.1"/>
    <property type="molecule type" value="Genomic_DNA"/>
</dbReference>
<name>A0A095VQY0_9GAMM</name>
<comment type="similarity">
    <text evidence="1">Belongs to the HipA Ser/Thr kinase family.</text>
</comment>
<keyword evidence="2" id="KW-0808">Transferase</keyword>
<dbReference type="RefSeq" id="WP_035517225.1">
    <property type="nucleotide sequence ID" value="NZ_KN234776.1"/>
</dbReference>
<dbReference type="OrthoDB" id="9805913at2"/>
<dbReference type="PANTHER" id="PTHR37419:SF8">
    <property type="entry name" value="TOXIN YJJJ"/>
    <property type="match status" value="1"/>
</dbReference>
<keyword evidence="3" id="KW-0418">Kinase</keyword>
<sequence length="414" mass="47476">MSTEVFVFADWEEFQEPTLVGTLRSSPARQKEHFSFSYNTDWLQSFYAQQIDPELNLYSGEQHGEDDKNFRVFLDSCPDRWGRLLMKRREAIHARQEQRRPRVLSEIDYLLGVHDLHRAGALRFKREMDGPFLDNDERLAAPPLSSLRELEYAAGQVEDNADGDDLDYVKWLAMLMSPGSSLGGARPKASVTDEEGHLWIAKFPSRQDDYDMAAWEYVAYQLALDAGVVMPESRIEKFGSHHHTFLTKRFDRTAASRLHFTSAMTQLGYYDGDYEASYLELAQFLTEHGANTKEDLAQLWRRIVFYIAISNTDDHLRNHGFIYHRGGWLLSPAYDINPVTPAHGLHLNITDSDNRLDYELAMDVIEFFQLDRVQALKIKDEVLASVGKWRVQASAVGLGRSEQNLMEPAFNLGA</sequence>
<keyword evidence="6" id="KW-1185">Reference proteome</keyword>
<dbReference type="Pfam" id="PF07804">
    <property type="entry name" value="HipA_C"/>
    <property type="match status" value="1"/>
</dbReference>
<dbReference type="PATRIC" id="fig|1265313.6.peg.1610"/>
<evidence type="ECO:0000259" key="4">
    <source>
        <dbReference type="Pfam" id="PF07804"/>
    </source>
</evidence>
<reference evidence="5 6" key="1">
    <citation type="journal article" date="2014" name="Genome Announc.">
        <title>Genome Sequence of Gammaproteobacterial Pseudohaliea rubra Type Strain DSM 19751, Isolated from Coastal Seawater of the Mediterranean Sea.</title>
        <authorList>
            <person name="Spring S."/>
            <person name="Fiebig A."/>
            <person name="Riedel T."/>
            <person name="Goker M."/>
            <person name="Klenk H.P."/>
        </authorList>
    </citation>
    <scope>NUCLEOTIDE SEQUENCE [LARGE SCALE GENOMIC DNA]</scope>
    <source>
        <strain evidence="5 6">DSM 19751</strain>
    </source>
</reference>
<dbReference type="Gene3D" id="1.10.1070.20">
    <property type="match status" value="1"/>
</dbReference>
<accession>A0A095VQY0</accession>
<evidence type="ECO:0000313" key="6">
    <source>
        <dbReference type="Proteomes" id="UP000029640"/>
    </source>
</evidence>
<dbReference type="GO" id="GO:0005829">
    <property type="term" value="C:cytosol"/>
    <property type="evidence" value="ECO:0007669"/>
    <property type="project" value="TreeGrafter"/>
</dbReference>
<evidence type="ECO:0000256" key="3">
    <source>
        <dbReference type="ARBA" id="ARBA00022777"/>
    </source>
</evidence>
<dbReference type="InterPro" id="IPR012893">
    <property type="entry name" value="HipA-like_C"/>
</dbReference>
<dbReference type="AlphaFoldDB" id="A0A095VQY0"/>
<organism evidence="5 6">
    <name type="scientific">Pseudohaliea rubra DSM 19751</name>
    <dbReference type="NCBI Taxonomy" id="1265313"/>
    <lineage>
        <taxon>Bacteria</taxon>
        <taxon>Pseudomonadati</taxon>
        <taxon>Pseudomonadota</taxon>
        <taxon>Gammaproteobacteria</taxon>
        <taxon>Cellvibrionales</taxon>
        <taxon>Halieaceae</taxon>
        <taxon>Pseudohaliea</taxon>
    </lineage>
</organism>
<dbReference type="GO" id="GO:0004674">
    <property type="term" value="F:protein serine/threonine kinase activity"/>
    <property type="evidence" value="ECO:0007669"/>
    <property type="project" value="TreeGrafter"/>
</dbReference>
<evidence type="ECO:0000256" key="1">
    <source>
        <dbReference type="ARBA" id="ARBA00010164"/>
    </source>
</evidence>
<feature type="domain" description="HipA-like C-terminal" evidence="4">
    <location>
        <begin position="180"/>
        <end position="385"/>
    </location>
</feature>
<evidence type="ECO:0000256" key="2">
    <source>
        <dbReference type="ARBA" id="ARBA00022679"/>
    </source>
</evidence>
<comment type="caution">
    <text evidence="5">The sequence shown here is derived from an EMBL/GenBank/DDBJ whole genome shotgun (WGS) entry which is preliminary data.</text>
</comment>
<dbReference type="eggNOG" id="COG3550">
    <property type="taxonomic scope" value="Bacteria"/>
</dbReference>
<dbReference type="PANTHER" id="PTHR37419">
    <property type="entry name" value="SERINE/THREONINE-PROTEIN KINASE TOXIN HIPA"/>
    <property type="match status" value="1"/>
</dbReference>
<dbReference type="InterPro" id="IPR052028">
    <property type="entry name" value="HipA_Ser/Thr_kinase"/>
</dbReference>
<dbReference type="STRING" id="1265313.HRUBRA_01628"/>
<dbReference type="Proteomes" id="UP000029640">
    <property type="component" value="Unassembled WGS sequence"/>
</dbReference>
<protein>
    <submittedName>
        <fullName evidence="5">HipA domain-containing protein</fullName>
    </submittedName>
</protein>